<feature type="domain" description="Condensation" evidence="1">
    <location>
        <begin position="28"/>
        <end position="468"/>
    </location>
</feature>
<dbReference type="EMBL" id="WRXN01000013">
    <property type="protein sequence ID" value="MVT11413.1"/>
    <property type="molecule type" value="Genomic_DNA"/>
</dbReference>
<proteinExistence type="predicted"/>
<name>A0A7K1UAN2_9BACT</name>
<reference evidence="2 3" key="1">
    <citation type="submission" date="2019-12" db="EMBL/GenBank/DDBJ databases">
        <title>Chitinophaga sp. strain ysch24 (GDMCC 1.1355), whole genome shotgun sequence.</title>
        <authorList>
            <person name="Zhang X."/>
        </authorList>
    </citation>
    <scope>NUCLEOTIDE SEQUENCE [LARGE SCALE GENOMIC DNA]</scope>
    <source>
        <strain evidence="3">ysch24</strain>
    </source>
</reference>
<evidence type="ECO:0000259" key="1">
    <source>
        <dbReference type="Pfam" id="PF00668"/>
    </source>
</evidence>
<comment type="caution">
    <text evidence="2">The sequence shown here is derived from an EMBL/GenBank/DDBJ whole genome shotgun (WGS) entry which is preliminary data.</text>
</comment>
<evidence type="ECO:0000313" key="3">
    <source>
        <dbReference type="Proteomes" id="UP000461730"/>
    </source>
</evidence>
<protein>
    <recommendedName>
        <fullName evidence="1">Condensation domain-containing protein</fullName>
    </recommendedName>
</protein>
<dbReference type="Gene3D" id="3.30.559.10">
    <property type="entry name" value="Chloramphenicol acetyltransferase-like domain"/>
    <property type="match status" value="1"/>
</dbReference>
<dbReference type="GO" id="GO:0009366">
    <property type="term" value="C:enterobactin synthetase complex"/>
    <property type="evidence" value="ECO:0007669"/>
    <property type="project" value="TreeGrafter"/>
</dbReference>
<dbReference type="GO" id="GO:0031177">
    <property type="term" value="F:phosphopantetheine binding"/>
    <property type="evidence" value="ECO:0007669"/>
    <property type="project" value="TreeGrafter"/>
</dbReference>
<keyword evidence="3" id="KW-1185">Reference proteome</keyword>
<dbReference type="Gene3D" id="3.30.559.30">
    <property type="entry name" value="Nonribosomal peptide synthetase, condensation domain"/>
    <property type="match status" value="1"/>
</dbReference>
<evidence type="ECO:0000313" key="2">
    <source>
        <dbReference type="EMBL" id="MVT11413.1"/>
    </source>
</evidence>
<dbReference type="GO" id="GO:0009239">
    <property type="term" value="P:enterobactin biosynthetic process"/>
    <property type="evidence" value="ECO:0007669"/>
    <property type="project" value="TreeGrafter"/>
</dbReference>
<dbReference type="GO" id="GO:0047527">
    <property type="term" value="F:2,3-dihydroxybenzoate-serine ligase activity"/>
    <property type="evidence" value="ECO:0007669"/>
    <property type="project" value="TreeGrafter"/>
</dbReference>
<dbReference type="GO" id="GO:0005829">
    <property type="term" value="C:cytosol"/>
    <property type="evidence" value="ECO:0007669"/>
    <property type="project" value="TreeGrafter"/>
</dbReference>
<dbReference type="AlphaFoldDB" id="A0A7K1UAN2"/>
<dbReference type="SUPFAM" id="SSF52777">
    <property type="entry name" value="CoA-dependent acyltransferases"/>
    <property type="match status" value="2"/>
</dbReference>
<dbReference type="RefSeq" id="WP_157308840.1">
    <property type="nucleotide sequence ID" value="NZ_WRXN01000013.1"/>
</dbReference>
<dbReference type="Proteomes" id="UP000461730">
    <property type="component" value="Unassembled WGS sequence"/>
</dbReference>
<accession>A0A7K1UAN2</accession>
<sequence>MIEPLNSSITEHPVTAEALKGIPIAPAADFYELSYAQKRILAASRAASGRRQSNLLFFSFVDGPLDIDAVEKAVAALIARHESLRTSIVEQEETAWQHINSAGLFSLKVNYIDISNYENKHELTQEIIHEEQSFAFDLQTGPLMRVVLIHSAAEQFILIFSVHHLISDDRSLEIIVREFFMIYNAFRQQKENPLPDLRIQYKDFVAWKNAQLKGDRLWSLENFWLNYLQDKWQAVKLPEDFPGNSLVFPGEGMAEFEMSSELTARLKEAARLNEVNLFIALVGVVAILLNRYSGQEDIIVGAPVTTRDHPELENQVGQYMDLLPVSIRLEPAKDSLTVILEKIRNTTREVLRYYLYPYDMLAERMIVSDNRKHIKPFNILVQLDNGSPKDFPEVPGLSVHNHWGEYLADHTDIIFKFRTIDNYIKTGVVYNTALFKRSTINRINENLLHITRLTTEDLNRAINSIDLIELSMAQPED</sequence>
<dbReference type="PANTHER" id="PTHR45527">
    <property type="entry name" value="NONRIBOSOMAL PEPTIDE SYNTHETASE"/>
    <property type="match status" value="1"/>
</dbReference>
<dbReference type="InterPro" id="IPR001242">
    <property type="entry name" value="Condensation_dom"/>
</dbReference>
<organism evidence="2 3">
    <name type="scientific">Chitinophaga tropicalis</name>
    <dbReference type="NCBI Taxonomy" id="2683588"/>
    <lineage>
        <taxon>Bacteria</taxon>
        <taxon>Pseudomonadati</taxon>
        <taxon>Bacteroidota</taxon>
        <taxon>Chitinophagia</taxon>
        <taxon>Chitinophagales</taxon>
        <taxon>Chitinophagaceae</taxon>
        <taxon>Chitinophaga</taxon>
    </lineage>
</organism>
<dbReference type="InterPro" id="IPR023213">
    <property type="entry name" value="CAT-like_dom_sf"/>
</dbReference>
<gene>
    <name evidence="2" type="ORF">GO493_24320</name>
</gene>
<dbReference type="PANTHER" id="PTHR45527:SF1">
    <property type="entry name" value="FATTY ACID SYNTHASE"/>
    <property type="match status" value="1"/>
</dbReference>
<dbReference type="GO" id="GO:0043041">
    <property type="term" value="P:amino acid activation for nonribosomal peptide biosynthetic process"/>
    <property type="evidence" value="ECO:0007669"/>
    <property type="project" value="TreeGrafter"/>
</dbReference>
<dbReference type="Pfam" id="PF00668">
    <property type="entry name" value="Condensation"/>
    <property type="match status" value="1"/>
</dbReference>